<evidence type="ECO:0000313" key="3">
    <source>
        <dbReference type="Proteomes" id="UP000230002"/>
    </source>
</evidence>
<dbReference type="Pfam" id="PF26113">
    <property type="entry name" value="GH16_XgeA"/>
    <property type="match status" value="2"/>
</dbReference>
<evidence type="ECO:0008006" key="4">
    <source>
        <dbReference type="Google" id="ProtNLM"/>
    </source>
</evidence>
<dbReference type="PANTHER" id="PTHR10963:SF24">
    <property type="entry name" value="GLYCOSIDASE C21B10.07-RELATED"/>
    <property type="match status" value="1"/>
</dbReference>
<evidence type="ECO:0000313" key="2">
    <source>
        <dbReference type="EMBL" id="PIL26819.1"/>
    </source>
</evidence>
<dbReference type="Gene3D" id="2.60.120.200">
    <property type="match status" value="2"/>
</dbReference>
<feature type="chain" id="PRO_5013573929" description="Transporter" evidence="1">
    <location>
        <begin position="20"/>
        <end position="269"/>
    </location>
</feature>
<dbReference type="STRING" id="1077348.A0A2G8RZ70"/>
<dbReference type="InterPro" id="IPR050546">
    <property type="entry name" value="Glycosyl_Hydrlase_16"/>
</dbReference>
<sequence length="269" mass="29518">MLAAAPLLVLAGLSTGVLGTSYFLTDNIRGSQFLSAFTHQAIPDPTHGRVNYVSQATALERNLTYASGDTLILRADSTQVLDPFGPGRDSFRLQSNKVYNEHVAVWNIRHMPQGCGTTNGNDCYTNSSTFGCGVIAPRATSFGPSFNAIGGGWYAMERSGTYIKIWHWQRDDTNLPMDIRIGSPLIDTSNWGTPVADFPDTDCNMATYFSPQRMIINLTFCGDLAGHNYPSDGCSGICEGEYIIGDYVNQNPSAFEDAYFDIAWLKIYQ</sequence>
<dbReference type="OrthoDB" id="192832at2759"/>
<dbReference type="GO" id="GO:0009251">
    <property type="term" value="P:glucan catabolic process"/>
    <property type="evidence" value="ECO:0007669"/>
    <property type="project" value="TreeGrafter"/>
</dbReference>
<dbReference type="AlphaFoldDB" id="A0A2G8RZ70"/>
<dbReference type="Proteomes" id="UP000230002">
    <property type="component" value="Unassembled WGS sequence"/>
</dbReference>
<dbReference type="PANTHER" id="PTHR10963">
    <property type="entry name" value="GLYCOSYL HYDROLASE-RELATED"/>
    <property type="match status" value="1"/>
</dbReference>
<gene>
    <name evidence="2" type="ORF">GSI_11080</name>
</gene>
<proteinExistence type="predicted"/>
<evidence type="ECO:0000256" key="1">
    <source>
        <dbReference type="SAM" id="SignalP"/>
    </source>
</evidence>
<keyword evidence="3" id="KW-1185">Reference proteome</keyword>
<dbReference type="EMBL" id="AYKW01000036">
    <property type="protein sequence ID" value="PIL26819.1"/>
    <property type="molecule type" value="Genomic_DNA"/>
</dbReference>
<dbReference type="SUPFAM" id="SSF49899">
    <property type="entry name" value="Concanavalin A-like lectins/glucanases"/>
    <property type="match status" value="1"/>
</dbReference>
<keyword evidence="1" id="KW-0732">Signal</keyword>
<comment type="caution">
    <text evidence="2">The sequence shown here is derived from an EMBL/GenBank/DDBJ whole genome shotgun (WGS) entry which is preliminary data.</text>
</comment>
<organism evidence="2 3">
    <name type="scientific">Ganoderma sinense ZZ0214-1</name>
    <dbReference type="NCBI Taxonomy" id="1077348"/>
    <lineage>
        <taxon>Eukaryota</taxon>
        <taxon>Fungi</taxon>
        <taxon>Dikarya</taxon>
        <taxon>Basidiomycota</taxon>
        <taxon>Agaricomycotina</taxon>
        <taxon>Agaricomycetes</taxon>
        <taxon>Polyporales</taxon>
        <taxon>Polyporaceae</taxon>
        <taxon>Ganoderma</taxon>
    </lineage>
</organism>
<dbReference type="InterPro" id="IPR013320">
    <property type="entry name" value="ConA-like_dom_sf"/>
</dbReference>
<feature type="signal peptide" evidence="1">
    <location>
        <begin position="1"/>
        <end position="19"/>
    </location>
</feature>
<protein>
    <recommendedName>
        <fullName evidence="4">Transporter</fullName>
    </recommendedName>
</protein>
<accession>A0A2G8RZ70</accession>
<reference evidence="2 3" key="1">
    <citation type="journal article" date="2015" name="Sci. Rep.">
        <title>Chromosome-level genome map provides insights into diverse defense mechanisms in the medicinal fungus Ganoderma sinense.</title>
        <authorList>
            <person name="Zhu Y."/>
            <person name="Xu J."/>
            <person name="Sun C."/>
            <person name="Zhou S."/>
            <person name="Xu H."/>
            <person name="Nelson D.R."/>
            <person name="Qian J."/>
            <person name="Song J."/>
            <person name="Luo H."/>
            <person name="Xiang L."/>
            <person name="Li Y."/>
            <person name="Xu Z."/>
            <person name="Ji A."/>
            <person name="Wang L."/>
            <person name="Lu S."/>
            <person name="Hayward A."/>
            <person name="Sun W."/>
            <person name="Li X."/>
            <person name="Schwartz D.C."/>
            <person name="Wang Y."/>
            <person name="Chen S."/>
        </authorList>
    </citation>
    <scope>NUCLEOTIDE SEQUENCE [LARGE SCALE GENOMIC DNA]</scope>
    <source>
        <strain evidence="2 3">ZZ0214-1</strain>
    </source>
</reference>
<name>A0A2G8RZ70_9APHY</name>